<organism evidence="2 3">
    <name type="scientific">Methylobacterium isbiliense</name>
    <dbReference type="NCBI Taxonomy" id="315478"/>
    <lineage>
        <taxon>Bacteria</taxon>
        <taxon>Pseudomonadati</taxon>
        <taxon>Pseudomonadota</taxon>
        <taxon>Alphaproteobacteria</taxon>
        <taxon>Hyphomicrobiales</taxon>
        <taxon>Methylobacteriaceae</taxon>
        <taxon>Methylobacterium</taxon>
    </lineage>
</organism>
<evidence type="ECO:0000259" key="1">
    <source>
        <dbReference type="PROSITE" id="PS50943"/>
    </source>
</evidence>
<dbReference type="PROSITE" id="PS50943">
    <property type="entry name" value="HTH_CROC1"/>
    <property type="match status" value="1"/>
</dbReference>
<dbReference type="InterPro" id="IPR001387">
    <property type="entry name" value="Cro/C1-type_HTH"/>
</dbReference>
<evidence type="ECO:0000313" key="3">
    <source>
        <dbReference type="Proteomes" id="UP001055153"/>
    </source>
</evidence>
<dbReference type="EMBL" id="BPQQ01000018">
    <property type="protein sequence ID" value="GJD99864.1"/>
    <property type="molecule type" value="Genomic_DNA"/>
</dbReference>
<proteinExistence type="predicted"/>
<dbReference type="SMART" id="SM00530">
    <property type="entry name" value="HTH_XRE"/>
    <property type="match status" value="1"/>
</dbReference>
<dbReference type="CDD" id="cd00093">
    <property type="entry name" value="HTH_XRE"/>
    <property type="match status" value="1"/>
</dbReference>
<gene>
    <name evidence="2" type="ORF">GMJLKIPL_1782</name>
</gene>
<feature type="domain" description="HTH cro/C1-type" evidence="1">
    <location>
        <begin position="20"/>
        <end position="74"/>
    </location>
</feature>
<dbReference type="Gene3D" id="1.10.260.40">
    <property type="entry name" value="lambda repressor-like DNA-binding domains"/>
    <property type="match status" value="1"/>
</dbReference>
<sequence length="251" mass="27231">MGASDAELSEGESREVARAVREALARQRLSRQGLADAARISLSTLEKALAGRRPFTLATLVRLEEALGVSLRGTAPRAAPDGPRPAPEHLGSYSREGVAWLEGRYLTLRPSFGDPAAIFAYRTEILWDAGRDRLVFREAERIDAPFSQTGDVSVPHLSGTIYLVTNWQGQVRLAMLGRPTIRGELYGLLTTLHAGRGAQLTPAACPLALVPEGASPVFGRLTPDMAAYAEGRRHLDRVCDESFAVFFPAPR</sequence>
<reference evidence="2" key="2">
    <citation type="submission" date="2021-08" db="EMBL/GenBank/DDBJ databases">
        <authorList>
            <person name="Tani A."/>
            <person name="Ola A."/>
            <person name="Ogura Y."/>
            <person name="Katsura K."/>
            <person name="Hayashi T."/>
        </authorList>
    </citation>
    <scope>NUCLEOTIDE SEQUENCE</scope>
    <source>
        <strain evidence="2">DSM 17168</strain>
    </source>
</reference>
<dbReference type="RefSeq" id="WP_238234743.1">
    <property type="nucleotide sequence ID" value="NZ_BPQQ01000018.1"/>
</dbReference>
<protein>
    <recommendedName>
        <fullName evidence="1">HTH cro/C1-type domain-containing protein</fullName>
    </recommendedName>
</protein>
<dbReference type="InterPro" id="IPR010982">
    <property type="entry name" value="Lambda_DNA-bd_dom_sf"/>
</dbReference>
<name>A0ABQ4S9L1_9HYPH</name>
<dbReference type="SUPFAM" id="SSF47413">
    <property type="entry name" value="lambda repressor-like DNA-binding domains"/>
    <property type="match status" value="1"/>
</dbReference>
<dbReference type="Pfam" id="PF01381">
    <property type="entry name" value="HTH_3"/>
    <property type="match status" value="1"/>
</dbReference>
<keyword evidence="3" id="KW-1185">Reference proteome</keyword>
<comment type="caution">
    <text evidence="2">The sequence shown here is derived from an EMBL/GenBank/DDBJ whole genome shotgun (WGS) entry which is preliminary data.</text>
</comment>
<reference evidence="2" key="1">
    <citation type="journal article" date="2021" name="Front. Microbiol.">
        <title>Comprehensive Comparative Genomics and Phenotyping of Methylobacterium Species.</title>
        <authorList>
            <person name="Alessa O."/>
            <person name="Ogura Y."/>
            <person name="Fujitani Y."/>
            <person name="Takami H."/>
            <person name="Hayashi T."/>
            <person name="Sahin N."/>
            <person name="Tani A."/>
        </authorList>
    </citation>
    <scope>NUCLEOTIDE SEQUENCE</scope>
    <source>
        <strain evidence="2">DSM 17168</strain>
    </source>
</reference>
<evidence type="ECO:0000313" key="2">
    <source>
        <dbReference type="EMBL" id="GJD99864.1"/>
    </source>
</evidence>
<accession>A0ABQ4S9L1</accession>
<dbReference type="Proteomes" id="UP001055153">
    <property type="component" value="Unassembled WGS sequence"/>
</dbReference>